<name>A0A1W6LIE9_9BURK</name>
<comment type="similarity">
    <text evidence="1">Belongs to the peptidase S33 family.</text>
</comment>
<keyword evidence="7" id="KW-1185">Reference proteome</keyword>
<keyword evidence="3 6" id="KW-0378">Hydrolase</keyword>
<dbReference type="Pfam" id="PF06441">
    <property type="entry name" value="EHN"/>
    <property type="match status" value="1"/>
</dbReference>
<accession>A0A1W6LIE9</accession>
<dbReference type="InterPro" id="IPR000639">
    <property type="entry name" value="Epox_hydrolase-like"/>
</dbReference>
<dbReference type="STRING" id="946333.A4W93_22275"/>
<evidence type="ECO:0000259" key="5">
    <source>
        <dbReference type="Pfam" id="PF06441"/>
    </source>
</evidence>
<sequence length="402" mass="45051">MALSSTLWSRGVLAAEPAAPGEAITPFRVAVPQAAINDLKRRLAATRWPERSTVNDWSQGVPLESAKALVTYWHDRHDWRRFERTLNSHPQFRTRIDGLGIHFIHVKSRHENALPIILTHGWPGSVAEFIRVIAPLTDPTAHGGRAEDAFHVVIPSLPGFGWSDKPAETGWDVVRTAKAWGVLMKRLGYSRWVAQGGDWGAGVTHALAHLKPEGLIAAHVNWQFVFPAKMPENPTPEEKAAMEAVGRFANDQFGYFKQQATRPQTLGYALADSPAGQATWIYEKFQAWTDNQGRPEDALSMDAMLDDISVYWFTNSAASSARIYWENTQKGNTGFDGGIIDLPMAATVFPKEIFRAPKAWAQAHWPNLIYWNEVDRGGHFAAFEQPQLFSEEMRKAFRSVRT</sequence>
<dbReference type="PIRSF" id="PIRSF001112">
    <property type="entry name" value="Epoxide_hydrolase"/>
    <property type="match status" value="1"/>
</dbReference>
<feature type="active site" description="Nucleophile" evidence="4">
    <location>
        <position position="198"/>
    </location>
</feature>
<evidence type="ECO:0000256" key="1">
    <source>
        <dbReference type="ARBA" id="ARBA00010088"/>
    </source>
</evidence>
<reference evidence="6 7" key="1">
    <citation type="submission" date="2016-04" db="EMBL/GenBank/DDBJ databases">
        <title>Complete genome sequence of natural rubber-degrading, novel Gram-negative bacterium, Rhizobacter gummiphilus strain NS21.</title>
        <authorList>
            <person name="Tabata M."/>
            <person name="Kasai D."/>
            <person name="Fukuda M."/>
        </authorList>
    </citation>
    <scope>NUCLEOTIDE SEQUENCE [LARGE SCALE GENOMIC DNA]</scope>
    <source>
        <strain evidence="6 7">NS21</strain>
    </source>
</reference>
<dbReference type="GO" id="GO:0004301">
    <property type="term" value="F:epoxide hydrolase activity"/>
    <property type="evidence" value="ECO:0007669"/>
    <property type="project" value="TreeGrafter"/>
</dbReference>
<dbReference type="InterPro" id="IPR029058">
    <property type="entry name" value="AB_hydrolase_fold"/>
</dbReference>
<evidence type="ECO:0000256" key="4">
    <source>
        <dbReference type="PIRSR" id="PIRSR001112-1"/>
    </source>
</evidence>
<dbReference type="Proteomes" id="UP000193427">
    <property type="component" value="Chromosome"/>
</dbReference>
<dbReference type="EMBL" id="CP015118">
    <property type="protein sequence ID" value="ARN24006.1"/>
    <property type="molecule type" value="Genomic_DNA"/>
</dbReference>
<dbReference type="AlphaFoldDB" id="A0A1W6LIE9"/>
<protein>
    <submittedName>
        <fullName evidence="6">Epoxide hydrolase</fullName>
    </submittedName>
</protein>
<evidence type="ECO:0000313" key="7">
    <source>
        <dbReference type="Proteomes" id="UP000193427"/>
    </source>
</evidence>
<dbReference type="InterPro" id="IPR010497">
    <property type="entry name" value="Epoxide_hydro_N"/>
</dbReference>
<evidence type="ECO:0000313" key="6">
    <source>
        <dbReference type="EMBL" id="ARN24006.1"/>
    </source>
</evidence>
<dbReference type="PANTHER" id="PTHR21661">
    <property type="entry name" value="EPOXIDE HYDROLASE 1-RELATED"/>
    <property type="match status" value="1"/>
</dbReference>
<dbReference type="PANTHER" id="PTHR21661:SF35">
    <property type="entry name" value="EPOXIDE HYDROLASE"/>
    <property type="match status" value="1"/>
</dbReference>
<dbReference type="GO" id="GO:0097176">
    <property type="term" value="P:epoxide metabolic process"/>
    <property type="evidence" value="ECO:0007669"/>
    <property type="project" value="TreeGrafter"/>
</dbReference>
<feature type="domain" description="Epoxide hydrolase N-terminal" evidence="5">
    <location>
        <begin position="24"/>
        <end position="129"/>
    </location>
</feature>
<keyword evidence="2" id="KW-0058">Aromatic hydrocarbons catabolism</keyword>
<gene>
    <name evidence="6" type="ORF">A4W93_22275</name>
</gene>
<dbReference type="SUPFAM" id="SSF53474">
    <property type="entry name" value="alpha/beta-Hydrolases"/>
    <property type="match status" value="1"/>
</dbReference>
<proteinExistence type="inferred from homology"/>
<evidence type="ECO:0000256" key="2">
    <source>
        <dbReference type="ARBA" id="ARBA00022797"/>
    </source>
</evidence>
<dbReference type="KEGG" id="rgu:A4W93_22275"/>
<evidence type="ECO:0000256" key="3">
    <source>
        <dbReference type="ARBA" id="ARBA00022801"/>
    </source>
</evidence>
<feature type="active site" description="Proton donor" evidence="4">
    <location>
        <position position="324"/>
    </location>
</feature>
<dbReference type="Gene3D" id="3.40.50.1820">
    <property type="entry name" value="alpha/beta hydrolase"/>
    <property type="match status" value="1"/>
</dbReference>
<dbReference type="InterPro" id="IPR016292">
    <property type="entry name" value="Epoxide_hydrolase"/>
</dbReference>
<dbReference type="PRINTS" id="PR00412">
    <property type="entry name" value="EPOXHYDRLASE"/>
</dbReference>
<feature type="active site" description="Proton acceptor" evidence="4">
    <location>
        <position position="379"/>
    </location>
</feature>
<organism evidence="6 7">
    <name type="scientific">Piscinibacter gummiphilus</name>
    <dbReference type="NCBI Taxonomy" id="946333"/>
    <lineage>
        <taxon>Bacteria</taxon>
        <taxon>Pseudomonadati</taxon>
        <taxon>Pseudomonadota</taxon>
        <taxon>Betaproteobacteria</taxon>
        <taxon>Burkholderiales</taxon>
        <taxon>Sphaerotilaceae</taxon>
        <taxon>Piscinibacter</taxon>
    </lineage>
</organism>